<sequence>MLKCLDLTNCFRLSGNEESLWRFGLEIILPGTEVPKWFSYTSKHPTTFELPSENEGEEAVRGSEFCFEIPLNLQDETSGLALCIVVEASIPYDPYVLINGEKDFYPNLKYNIEATHVWFKLVDLDEQQRDTCQVIFQFLEGSDIKSWRVHSLLLNQDELLPLSLGSTSSLEKKPL</sequence>
<comment type="caution">
    <text evidence="1">The sequence shown here is derived from an EMBL/GenBank/DDBJ whole genome shotgun (WGS) entry which is preliminary data.</text>
</comment>
<dbReference type="EMBL" id="VIEB01000985">
    <property type="protein sequence ID" value="TQD77106.1"/>
    <property type="molecule type" value="Genomic_DNA"/>
</dbReference>
<gene>
    <name evidence="1" type="ORF">C1H46_037382</name>
</gene>
<proteinExistence type="predicted"/>
<dbReference type="AlphaFoldDB" id="A0A540KSA0"/>
<evidence type="ECO:0000313" key="2">
    <source>
        <dbReference type="Proteomes" id="UP000315295"/>
    </source>
</evidence>
<reference evidence="1 2" key="1">
    <citation type="journal article" date="2019" name="G3 (Bethesda)">
        <title>Sequencing of a Wild Apple (Malus baccata) Genome Unravels the Differences Between Cultivated and Wild Apple Species Regarding Disease Resistance and Cold Tolerance.</title>
        <authorList>
            <person name="Chen X."/>
        </authorList>
    </citation>
    <scope>NUCLEOTIDE SEQUENCE [LARGE SCALE GENOMIC DNA]</scope>
    <source>
        <strain evidence="2">cv. Shandingzi</strain>
        <tissue evidence="1">Leaves</tissue>
    </source>
</reference>
<organism evidence="1 2">
    <name type="scientific">Malus baccata</name>
    <name type="common">Siberian crab apple</name>
    <name type="synonym">Pyrus baccata</name>
    <dbReference type="NCBI Taxonomy" id="106549"/>
    <lineage>
        <taxon>Eukaryota</taxon>
        <taxon>Viridiplantae</taxon>
        <taxon>Streptophyta</taxon>
        <taxon>Embryophyta</taxon>
        <taxon>Tracheophyta</taxon>
        <taxon>Spermatophyta</taxon>
        <taxon>Magnoliopsida</taxon>
        <taxon>eudicotyledons</taxon>
        <taxon>Gunneridae</taxon>
        <taxon>Pentapetalae</taxon>
        <taxon>rosids</taxon>
        <taxon>fabids</taxon>
        <taxon>Rosales</taxon>
        <taxon>Rosaceae</taxon>
        <taxon>Amygdaloideae</taxon>
        <taxon>Maleae</taxon>
        <taxon>Malus</taxon>
    </lineage>
</organism>
<dbReference type="Proteomes" id="UP000315295">
    <property type="component" value="Unassembled WGS sequence"/>
</dbReference>
<keyword evidence="2" id="KW-1185">Reference proteome</keyword>
<evidence type="ECO:0000313" key="1">
    <source>
        <dbReference type="EMBL" id="TQD77106.1"/>
    </source>
</evidence>
<accession>A0A540KSA0</accession>
<protein>
    <submittedName>
        <fullName evidence="1">Uncharacterized protein</fullName>
    </submittedName>
</protein>
<name>A0A540KSA0_MALBA</name>